<dbReference type="GO" id="GO:0032784">
    <property type="term" value="P:regulation of DNA-templated transcription elongation"/>
    <property type="evidence" value="ECO:0007669"/>
    <property type="project" value="UniProtKB-UniRule"/>
</dbReference>
<comment type="similarity">
    <text evidence="1 8 9">Belongs to the GreA/GreB family.</text>
</comment>
<keyword evidence="4 8" id="KW-0238">DNA-binding</keyword>
<keyword evidence="3 8" id="KW-0805">Transcription regulation</keyword>
<dbReference type="Proteomes" id="UP000254156">
    <property type="component" value="Unassembled WGS sequence"/>
</dbReference>
<sequence length="156" mass="17157">MAYSYMTQEGYDKIMAEINELESVQRPEISRQIAEARDKGDLSENAEYDAAKEAQGILEAKIAQLKGLIANARIIDESQVQTDTVQILNKVTIKNLKNNAEMTYTLVSDSESDLKQNKISVNTPIAQGLMGHAVGDVVEIKVPGGVMNFEIVKISL</sequence>
<evidence type="ECO:0000256" key="5">
    <source>
        <dbReference type="ARBA" id="ARBA00023163"/>
    </source>
</evidence>
<dbReference type="NCBIfam" id="NF001261">
    <property type="entry name" value="PRK00226.1-2"/>
    <property type="match status" value="1"/>
</dbReference>
<dbReference type="Proteomes" id="UP000030103">
    <property type="component" value="Unassembled WGS sequence"/>
</dbReference>
<feature type="domain" description="Transcription elongation factor GreA/GreB N-terminal" evidence="11">
    <location>
        <begin position="5"/>
        <end position="74"/>
    </location>
</feature>
<dbReference type="InterPro" id="IPR023459">
    <property type="entry name" value="Tscrpt_elong_fac_GreA/B_fam"/>
</dbReference>
<dbReference type="OrthoDB" id="9808774at2"/>
<dbReference type="SUPFAM" id="SSF54534">
    <property type="entry name" value="FKBP-like"/>
    <property type="match status" value="1"/>
</dbReference>
<dbReference type="PANTHER" id="PTHR30437:SF4">
    <property type="entry name" value="TRANSCRIPTION ELONGATION FACTOR GREA"/>
    <property type="match status" value="1"/>
</dbReference>
<evidence type="ECO:0000313" key="12">
    <source>
        <dbReference type="EMBL" id="KGN72404.1"/>
    </source>
</evidence>
<dbReference type="HAMAP" id="MF_00105">
    <property type="entry name" value="GreA_GreB"/>
    <property type="match status" value="1"/>
</dbReference>
<accession>A0A0A2E7I1</accession>
<keyword evidence="12" id="KW-0648">Protein biosynthesis</keyword>
<dbReference type="Proteomes" id="UP000254263">
    <property type="component" value="Unassembled WGS sequence"/>
</dbReference>
<dbReference type="InterPro" id="IPR028624">
    <property type="entry name" value="Tscrpt_elong_fac_GreA/B"/>
</dbReference>
<dbReference type="EMBL" id="UGTI01000001">
    <property type="protein sequence ID" value="SUB77093.1"/>
    <property type="molecule type" value="Genomic_DNA"/>
</dbReference>
<dbReference type="InterPro" id="IPR022691">
    <property type="entry name" value="Tscrpt_elong_fac_GreA/B_N"/>
</dbReference>
<dbReference type="PANTHER" id="PTHR30437">
    <property type="entry name" value="TRANSCRIPTION ELONGATION FACTOR GREA"/>
    <property type="match status" value="1"/>
</dbReference>
<dbReference type="Pfam" id="PF01272">
    <property type="entry name" value="GreA_GreB"/>
    <property type="match status" value="1"/>
</dbReference>
<evidence type="ECO:0000259" key="10">
    <source>
        <dbReference type="Pfam" id="PF01272"/>
    </source>
</evidence>
<dbReference type="eggNOG" id="COG0782">
    <property type="taxonomic scope" value="Bacteria"/>
</dbReference>
<evidence type="ECO:0000256" key="6">
    <source>
        <dbReference type="ARBA" id="ARBA00024916"/>
    </source>
</evidence>
<dbReference type="FunFam" id="1.10.287.180:FF:000001">
    <property type="entry name" value="Transcription elongation factor GreA"/>
    <property type="match status" value="1"/>
</dbReference>
<evidence type="ECO:0000313" key="14">
    <source>
        <dbReference type="EMBL" id="SUB88527.1"/>
    </source>
</evidence>
<dbReference type="Pfam" id="PF03449">
    <property type="entry name" value="GreA_GreB_N"/>
    <property type="match status" value="1"/>
</dbReference>
<evidence type="ECO:0000313" key="15">
    <source>
        <dbReference type="Proteomes" id="UP000030103"/>
    </source>
</evidence>
<dbReference type="InterPro" id="IPR006359">
    <property type="entry name" value="Tscrpt_elong_fac_GreA"/>
</dbReference>
<evidence type="ECO:0000256" key="4">
    <source>
        <dbReference type="ARBA" id="ARBA00023125"/>
    </source>
</evidence>
<dbReference type="InterPro" id="IPR036953">
    <property type="entry name" value="GreA/GreB_C_sf"/>
</dbReference>
<evidence type="ECO:0000256" key="9">
    <source>
        <dbReference type="RuleBase" id="RU000556"/>
    </source>
</evidence>
<dbReference type="EMBL" id="UGTF01000002">
    <property type="protein sequence ID" value="SUB88527.1"/>
    <property type="molecule type" value="Genomic_DNA"/>
</dbReference>
<keyword evidence="5 8" id="KW-0804">Transcription</keyword>
<evidence type="ECO:0000256" key="3">
    <source>
        <dbReference type="ARBA" id="ARBA00023015"/>
    </source>
</evidence>
<dbReference type="GO" id="GO:0003746">
    <property type="term" value="F:translation elongation factor activity"/>
    <property type="evidence" value="ECO:0007669"/>
    <property type="project" value="UniProtKB-KW"/>
</dbReference>
<dbReference type="Gene3D" id="3.10.50.30">
    <property type="entry name" value="Transcription elongation factor, GreA/GreB, C-terminal domain"/>
    <property type="match status" value="1"/>
</dbReference>
<dbReference type="PROSITE" id="PS00829">
    <property type="entry name" value="GREAB_1"/>
    <property type="match status" value="1"/>
</dbReference>
<gene>
    <name evidence="8 13" type="primary">greA</name>
    <name evidence="12" type="ORF">HQ47_10755</name>
    <name evidence="14" type="ORF">NCTC11632_00598</name>
    <name evidence="13" type="ORF">NCTC13100_00207</name>
</gene>
<evidence type="ECO:0000313" key="13">
    <source>
        <dbReference type="EMBL" id="SUB77093.1"/>
    </source>
</evidence>
<dbReference type="RefSeq" id="WP_018359646.1">
    <property type="nucleotide sequence ID" value="NZ_JASBZX010000018.1"/>
</dbReference>
<dbReference type="PIRSF" id="PIRSF006092">
    <property type="entry name" value="GreA_GreB"/>
    <property type="match status" value="1"/>
</dbReference>
<dbReference type="AlphaFoldDB" id="A0A0A2E7I1"/>
<feature type="domain" description="Transcription elongation factor GreA/GreB C-terminal" evidence="10">
    <location>
        <begin position="81"/>
        <end position="155"/>
    </location>
</feature>
<keyword evidence="15" id="KW-1185">Reference proteome</keyword>
<comment type="function">
    <text evidence="6 8 9">Necessary for efficient RNA polymerase transcription elongation past template-encoded arresting sites. The arresting sites in DNA have the property of trapping a certain fraction of elongating RNA polymerases that pass through, resulting in locked ternary complexes. Cleavage of the nascent transcript by cleavage factors such as GreA or GreB allows the resumption of elongation from the new 3'terminus. GreA releases sequences of 2 to 3 nucleotides.</text>
</comment>
<evidence type="ECO:0000256" key="2">
    <source>
        <dbReference type="ARBA" id="ARBA00013729"/>
    </source>
</evidence>
<dbReference type="FunFam" id="3.10.50.30:FF:000001">
    <property type="entry name" value="Transcription elongation factor GreA"/>
    <property type="match status" value="1"/>
</dbReference>
<evidence type="ECO:0000259" key="11">
    <source>
        <dbReference type="Pfam" id="PF03449"/>
    </source>
</evidence>
<protein>
    <recommendedName>
        <fullName evidence="2 8">Transcription elongation factor GreA</fullName>
    </recommendedName>
    <alternativeName>
        <fullName evidence="7 8">Transcript cleavage factor GreA</fullName>
    </alternativeName>
</protein>
<keyword evidence="12" id="KW-0251">Elongation factor</keyword>
<dbReference type="SUPFAM" id="SSF46557">
    <property type="entry name" value="GreA transcript cleavage protein, N-terminal domain"/>
    <property type="match status" value="1"/>
</dbReference>
<evidence type="ECO:0000313" key="17">
    <source>
        <dbReference type="Proteomes" id="UP000254263"/>
    </source>
</evidence>
<reference evidence="16 17" key="2">
    <citation type="submission" date="2018-06" db="EMBL/GenBank/DDBJ databases">
        <authorList>
            <consortium name="Pathogen Informatics"/>
            <person name="Doyle S."/>
        </authorList>
    </citation>
    <scope>NUCLEOTIDE SEQUENCE [LARGE SCALE GENOMIC DNA]</scope>
    <source>
        <strain evidence="14 16">NCTC11632</strain>
        <strain evidence="13 17">NCTC13100</strain>
    </source>
</reference>
<dbReference type="InterPro" id="IPR036805">
    <property type="entry name" value="Tscrpt_elong_fac_GreA/B_N_sf"/>
</dbReference>
<dbReference type="Gene3D" id="1.10.287.180">
    <property type="entry name" value="Transcription elongation factor, GreA/GreB, N-terminal domain"/>
    <property type="match status" value="1"/>
</dbReference>
<name>A0A0A2E7I1_9PORP</name>
<dbReference type="InterPro" id="IPR018151">
    <property type="entry name" value="TF_GreA/GreB_CS"/>
</dbReference>
<evidence type="ECO:0000313" key="16">
    <source>
        <dbReference type="Proteomes" id="UP000254156"/>
    </source>
</evidence>
<evidence type="ECO:0000256" key="7">
    <source>
        <dbReference type="ARBA" id="ARBA00030776"/>
    </source>
</evidence>
<dbReference type="GO" id="GO:0003677">
    <property type="term" value="F:DNA binding"/>
    <property type="evidence" value="ECO:0007669"/>
    <property type="project" value="UniProtKB-UniRule"/>
</dbReference>
<reference evidence="12 15" key="1">
    <citation type="submission" date="2014-09" db="EMBL/GenBank/DDBJ databases">
        <title>Draft Genome Sequence of Porphyromonas macacae COT-192_OH2859.</title>
        <authorList>
            <person name="Wallis C."/>
            <person name="Deusch O."/>
            <person name="O'Flynn C."/>
            <person name="Davis I."/>
            <person name="Horsfall A."/>
            <person name="Kirkwood N."/>
            <person name="Harris S."/>
            <person name="Eisen J.A."/>
            <person name="Coil D.A."/>
            <person name="Darling A.E."/>
            <person name="Jospin G."/>
            <person name="Alexiev A."/>
        </authorList>
    </citation>
    <scope>NUCLEOTIDE SEQUENCE [LARGE SCALE GENOMIC DNA]</scope>
    <source>
        <strain evidence="15">COT-192 OH2859</strain>
        <strain evidence="12">COT-192_OH2859</strain>
    </source>
</reference>
<dbReference type="NCBIfam" id="NF001263">
    <property type="entry name" value="PRK00226.1-4"/>
    <property type="match status" value="1"/>
</dbReference>
<dbReference type="STRING" id="28115.HQ47_10755"/>
<dbReference type="NCBIfam" id="TIGR01462">
    <property type="entry name" value="greA"/>
    <property type="match status" value="1"/>
</dbReference>
<evidence type="ECO:0000256" key="1">
    <source>
        <dbReference type="ARBA" id="ARBA00008213"/>
    </source>
</evidence>
<evidence type="ECO:0000256" key="8">
    <source>
        <dbReference type="HAMAP-Rule" id="MF_00105"/>
    </source>
</evidence>
<dbReference type="EMBL" id="JRFA01000031">
    <property type="protein sequence ID" value="KGN72404.1"/>
    <property type="molecule type" value="Genomic_DNA"/>
</dbReference>
<dbReference type="GO" id="GO:0006354">
    <property type="term" value="P:DNA-templated transcription elongation"/>
    <property type="evidence" value="ECO:0007669"/>
    <property type="project" value="TreeGrafter"/>
</dbReference>
<proteinExistence type="inferred from homology"/>
<dbReference type="GO" id="GO:0070063">
    <property type="term" value="F:RNA polymerase binding"/>
    <property type="evidence" value="ECO:0007669"/>
    <property type="project" value="InterPro"/>
</dbReference>
<organism evidence="12 15">
    <name type="scientific">Porphyromonas macacae</name>
    <dbReference type="NCBI Taxonomy" id="28115"/>
    <lineage>
        <taxon>Bacteria</taxon>
        <taxon>Pseudomonadati</taxon>
        <taxon>Bacteroidota</taxon>
        <taxon>Bacteroidia</taxon>
        <taxon>Bacteroidales</taxon>
        <taxon>Porphyromonadaceae</taxon>
        <taxon>Porphyromonas</taxon>
    </lineage>
</organism>
<dbReference type="InterPro" id="IPR001437">
    <property type="entry name" value="Tscrpt_elong_fac_GreA/B_C"/>
</dbReference>